<sequence length="161" mass="19859">MKNLEGKIEFLKEQKVPLEEIRLLEILKKEEEWNLLSKKEKQNKRKFAISFLERESHKNINIEYERNIIKLYDIGENIIHNTMYTDKIYLKRLCILVNVQQDFIDEMDINNLYKIRKVDINIIENLFKEIRQEDSQEYHSLNLNNYLILFEKVWKKKEYYI</sequence>
<dbReference type="EMBL" id="CP110230">
    <property type="protein sequence ID" value="UZD41880.1"/>
    <property type="molecule type" value="Genomic_DNA"/>
</dbReference>
<organism evidence="1 2">
    <name type="scientific">Capnocytophaga ochracea</name>
    <dbReference type="NCBI Taxonomy" id="1018"/>
    <lineage>
        <taxon>Bacteria</taxon>
        <taxon>Pseudomonadati</taxon>
        <taxon>Bacteroidota</taxon>
        <taxon>Flavobacteriia</taxon>
        <taxon>Flavobacteriales</taxon>
        <taxon>Flavobacteriaceae</taxon>
        <taxon>Capnocytophaga</taxon>
    </lineage>
</organism>
<dbReference type="Proteomes" id="UP001163262">
    <property type="component" value="Chromosome"/>
</dbReference>
<protein>
    <submittedName>
        <fullName evidence="1">Uncharacterized protein</fullName>
    </submittedName>
</protein>
<dbReference type="RefSeq" id="WP_178977515.1">
    <property type="nucleotide sequence ID" value="NZ_CP110230.1"/>
</dbReference>
<gene>
    <name evidence="1" type="ORF">OL231_04870</name>
</gene>
<evidence type="ECO:0000313" key="2">
    <source>
        <dbReference type="Proteomes" id="UP001163262"/>
    </source>
</evidence>
<reference evidence="1" key="1">
    <citation type="submission" date="2022-10" db="EMBL/GenBank/DDBJ databases">
        <title>Complete genome sequence of Capnocytophaga ochracea KCOM 2812 isolated from actinomycosis lesion.</title>
        <authorList>
            <person name="Kook J.-K."/>
            <person name="Park S.-N."/>
            <person name="Lim Y.K."/>
        </authorList>
    </citation>
    <scope>NUCLEOTIDE SEQUENCE</scope>
    <source>
        <strain evidence="1">KCOM 28121</strain>
    </source>
</reference>
<accession>A0AA46WBL2</accession>
<evidence type="ECO:0000313" key="1">
    <source>
        <dbReference type="EMBL" id="UZD41880.1"/>
    </source>
</evidence>
<name>A0AA46WBL2_CAPOC</name>
<proteinExistence type="predicted"/>
<dbReference type="AlphaFoldDB" id="A0AA46WBL2"/>